<accession>A0A0P6XXI4</accession>
<reference evidence="16 17" key="1">
    <citation type="submission" date="2015-07" db="EMBL/GenBank/DDBJ databases">
        <title>Whole genome sequence of Herpetosiphon geysericola DSM 7119.</title>
        <authorList>
            <person name="Hemp J."/>
            <person name="Ward L.M."/>
            <person name="Pace L.A."/>
            <person name="Fischer W.W."/>
        </authorList>
    </citation>
    <scope>NUCLEOTIDE SEQUENCE [LARGE SCALE GENOMIC DNA]</scope>
    <source>
        <strain evidence="16 17">DSM 7119</strain>
    </source>
</reference>
<evidence type="ECO:0000256" key="10">
    <source>
        <dbReference type="ARBA" id="ARBA00023004"/>
    </source>
</evidence>
<dbReference type="EMBL" id="LGKP01000035">
    <property type="protein sequence ID" value="KPL81249.1"/>
    <property type="molecule type" value="Genomic_DNA"/>
</dbReference>
<dbReference type="InterPro" id="IPR012675">
    <property type="entry name" value="Beta-grasp_dom_sf"/>
</dbReference>
<organism evidence="16 17">
    <name type="scientific">Herpetosiphon geysericola</name>
    <dbReference type="NCBI Taxonomy" id="70996"/>
    <lineage>
        <taxon>Bacteria</taxon>
        <taxon>Bacillati</taxon>
        <taxon>Chloroflexota</taxon>
        <taxon>Chloroflexia</taxon>
        <taxon>Herpetosiphonales</taxon>
        <taxon>Herpetosiphonaceae</taxon>
        <taxon>Herpetosiphon</taxon>
    </lineage>
</organism>
<dbReference type="PANTHER" id="PTHR11921:SF29">
    <property type="entry name" value="SUCCINATE DEHYDROGENASE [UBIQUINONE] IRON-SULFUR SUBUNIT, MITOCHONDRIAL"/>
    <property type="match status" value="1"/>
</dbReference>
<dbReference type="RefSeq" id="WP_054536515.1">
    <property type="nucleotide sequence ID" value="NZ_LGKP01000035.1"/>
</dbReference>
<dbReference type="AlphaFoldDB" id="A0A0P6XXI4"/>
<dbReference type="OrthoDB" id="9804391at2"/>
<evidence type="ECO:0000256" key="11">
    <source>
        <dbReference type="ARBA" id="ARBA00023014"/>
    </source>
</evidence>
<dbReference type="Pfam" id="PF13085">
    <property type="entry name" value="Fer2_3"/>
    <property type="match status" value="1"/>
</dbReference>
<evidence type="ECO:0000256" key="3">
    <source>
        <dbReference type="ARBA" id="ARBA00009433"/>
    </source>
</evidence>
<comment type="cofactor">
    <cofactor evidence="1">
        <name>[3Fe-4S] cluster</name>
        <dbReference type="ChEBI" id="CHEBI:21137"/>
    </cofactor>
</comment>
<keyword evidence="12" id="KW-0003">3Fe-4S</keyword>
<comment type="caution">
    <text evidence="16">The sequence shown here is derived from an EMBL/GenBank/DDBJ whole genome shotgun (WGS) entry which is preliminary data.</text>
</comment>
<dbReference type="InterPro" id="IPR017896">
    <property type="entry name" value="4Fe4S_Fe-S-bd"/>
</dbReference>
<dbReference type="EC" id="1.3.5.1" evidence="4"/>
<dbReference type="Proteomes" id="UP000050277">
    <property type="component" value="Unassembled WGS sequence"/>
</dbReference>
<dbReference type="FunFam" id="1.10.1060.10:FF:000003">
    <property type="entry name" value="Succinate dehydrogenase iron-sulfur subunit"/>
    <property type="match status" value="1"/>
</dbReference>
<proteinExistence type="inferred from homology"/>
<evidence type="ECO:0000256" key="2">
    <source>
        <dbReference type="ARBA" id="ARBA00001966"/>
    </source>
</evidence>
<dbReference type="PATRIC" id="fig|70996.4.peg.2108"/>
<evidence type="ECO:0000313" key="16">
    <source>
        <dbReference type="EMBL" id="KPL81249.1"/>
    </source>
</evidence>
<evidence type="ECO:0000259" key="15">
    <source>
        <dbReference type="Pfam" id="PF13183"/>
    </source>
</evidence>
<dbReference type="NCBIfam" id="NF004616">
    <property type="entry name" value="PRK05950.1"/>
    <property type="match status" value="1"/>
</dbReference>
<evidence type="ECO:0000256" key="13">
    <source>
        <dbReference type="ARBA" id="ARBA00034078"/>
    </source>
</evidence>
<evidence type="ECO:0000256" key="7">
    <source>
        <dbReference type="ARBA" id="ARBA00022714"/>
    </source>
</evidence>
<dbReference type="Pfam" id="PF13183">
    <property type="entry name" value="Fer4_8"/>
    <property type="match status" value="1"/>
</dbReference>
<comment type="similarity">
    <text evidence="3">Belongs to the succinate dehydrogenase/fumarate reductase iron-sulfur protein family.</text>
</comment>
<comment type="cofactor">
    <cofactor evidence="13">
        <name>[2Fe-2S] cluster</name>
        <dbReference type="ChEBI" id="CHEBI:190135"/>
    </cofactor>
</comment>
<dbReference type="Gene3D" id="1.10.1060.10">
    <property type="entry name" value="Alpha-helical ferredoxin"/>
    <property type="match status" value="1"/>
</dbReference>
<keyword evidence="10" id="KW-0408">Iron</keyword>
<dbReference type="NCBIfam" id="TIGR00384">
    <property type="entry name" value="dhsB"/>
    <property type="match status" value="1"/>
</dbReference>
<gene>
    <name evidence="16" type="ORF">SE18_21455</name>
</gene>
<keyword evidence="6" id="KW-0816">Tricarboxylic acid cycle</keyword>
<evidence type="ECO:0000256" key="1">
    <source>
        <dbReference type="ARBA" id="ARBA00001927"/>
    </source>
</evidence>
<protein>
    <recommendedName>
        <fullName evidence="4">succinate dehydrogenase</fullName>
        <ecNumber evidence="4">1.3.5.1</ecNumber>
    </recommendedName>
</protein>
<sequence length="250" mass="27564">MKVTFRVPRFDAATDFTAKYQIYHVEVTPYTTILDALNIIKEEQDGTLAFRRGSQSGIDGSCGMMVNGRNRLASTTRVMGLNTSEVALGPLPGFPVIRDLVVDFDSFFAKDAVMLPYLVTDIAKPEDGKERLQSPKDANRIALAATCNQCGCCTSACPVHWSNGEYYGPSALTRAYRFVEDSRDTAIKARLEIVGSETGVWRCHTIFNCSECPKAIPNGENIQALKRKIMLNKIGLGRIEVKVARTEATI</sequence>
<keyword evidence="8" id="KW-0479">Metal-binding</keyword>
<evidence type="ECO:0000259" key="14">
    <source>
        <dbReference type="Pfam" id="PF13085"/>
    </source>
</evidence>
<evidence type="ECO:0000256" key="5">
    <source>
        <dbReference type="ARBA" id="ARBA00022485"/>
    </source>
</evidence>
<keyword evidence="7" id="KW-0001">2Fe-2S</keyword>
<dbReference type="SUPFAM" id="SSF46548">
    <property type="entry name" value="alpha-helical ferredoxin"/>
    <property type="match status" value="1"/>
</dbReference>
<dbReference type="PROSITE" id="PS00198">
    <property type="entry name" value="4FE4S_FER_1"/>
    <property type="match status" value="1"/>
</dbReference>
<keyword evidence="11" id="KW-0411">Iron-sulfur</keyword>
<evidence type="ECO:0000256" key="6">
    <source>
        <dbReference type="ARBA" id="ARBA00022532"/>
    </source>
</evidence>
<dbReference type="Gene3D" id="3.10.20.30">
    <property type="match status" value="1"/>
</dbReference>
<evidence type="ECO:0000256" key="9">
    <source>
        <dbReference type="ARBA" id="ARBA00023002"/>
    </source>
</evidence>
<keyword evidence="17" id="KW-1185">Reference proteome</keyword>
<dbReference type="InterPro" id="IPR004489">
    <property type="entry name" value="Succ_DH/fum_Rdtase_Fe-S"/>
</dbReference>
<dbReference type="InterPro" id="IPR025192">
    <property type="entry name" value="Succ_DH/fum_Rdtase_N"/>
</dbReference>
<dbReference type="InterPro" id="IPR050573">
    <property type="entry name" value="SDH/FRD_Iron-Sulfur"/>
</dbReference>
<dbReference type="GO" id="GO:0006099">
    <property type="term" value="P:tricarboxylic acid cycle"/>
    <property type="evidence" value="ECO:0007669"/>
    <property type="project" value="UniProtKB-KW"/>
</dbReference>
<evidence type="ECO:0000256" key="8">
    <source>
        <dbReference type="ARBA" id="ARBA00022723"/>
    </source>
</evidence>
<dbReference type="GO" id="GO:0008177">
    <property type="term" value="F:succinate dehydrogenase (quinone) activity"/>
    <property type="evidence" value="ECO:0007669"/>
    <property type="project" value="UniProtKB-EC"/>
</dbReference>
<dbReference type="InterPro" id="IPR017900">
    <property type="entry name" value="4Fe4S_Fe_S_CS"/>
</dbReference>
<dbReference type="SUPFAM" id="SSF54292">
    <property type="entry name" value="2Fe-2S ferredoxin-like"/>
    <property type="match status" value="1"/>
</dbReference>
<keyword evidence="9" id="KW-0560">Oxidoreductase</keyword>
<dbReference type="GO" id="GO:0051539">
    <property type="term" value="F:4 iron, 4 sulfur cluster binding"/>
    <property type="evidence" value="ECO:0007669"/>
    <property type="project" value="UniProtKB-KW"/>
</dbReference>
<dbReference type="GO" id="GO:0051537">
    <property type="term" value="F:2 iron, 2 sulfur cluster binding"/>
    <property type="evidence" value="ECO:0007669"/>
    <property type="project" value="UniProtKB-KW"/>
</dbReference>
<name>A0A0P6XXI4_9CHLR</name>
<dbReference type="STRING" id="70996.SE18_21455"/>
<dbReference type="InterPro" id="IPR036010">
    <property type="entry name" value="2Fe-2S_ferredoxin-like_sf"/>
</dbReference>
<dbReference type="InterPro" id="IPR009051">
    <property type="entry name" value="Helical_ferredxn"/>
</dbReference>
<dbReference type="GO" id="GO:0051538">
    <property type="term" value="F:3 iron, 4 sulfur cluster binding"/>
    <property type="evidence" value="ECO:0007669"/>
    <property type="project" value="UniProtKB-KW"/>
</dbReference>
<feature type="domain" description="4Fe-4S ferredoxin-type" evidence="15">
    <location>
        <begin position="145"/>
        <end position="216"/>
    </location>
</feature>
<feature type="domain" description="Succinate dehydogenase/fumarate reductase N-terminal" evidence="14">
    <location>
        <begin position="4"/>
        <end position="108"/>
    </location>
</feature>
<dbReference type="GO" id="GO:0046872">
    <property type="term" value="F:metal ion binding"/>
    <property type="evidence" value="ECO:0007669"/>
    <property type="project" value="UniProtKB-KW"/>
</dbReference>
<evidence type="ECO:0000313" key="17">
    <source>
        <dbReference type="Proteomes" id="UP000050277"/>
    </source>
</evidence>
<evidence type="ECO:0000256" key="4">
    <source>
        <dbReference type="ARBA" id="ARBA00012792"/>
    </source>
</evidence>
<keyword evidence="5" id="KW-0004">4Fe-4S</keyword>
<dbReference type="PANTHER" id="PTHR11921">
    <property type="entry name" value="SUCCINATE DEHYDROGENASE IRON-SULFUR PROTEIN"/>
    <property type="match status" value="1"/>
</dbReference>
<evidence type="ECO:0000256" key="12">
    <source>
        <dbReference type="ARBA" id="ARBA00023291"/>
    </source>
</evidence>
<comment type="cofactor">
    <cofactor evidence="2">
        <name>[4Fe-4S] cluster</name>
        <dbReference type="ChEBI" id="CHEBI:49883"/>
    </cofactor>
</comment>
<dbReference type="GO" id="GO:0022904">
    <property type="term" value="P:respiratory electron transport chain"/>
    <property type="evidence" value="ECO:0007669"/>
    <property type="project" value="TreeGrafter"/>
</dbReference>
<dbReference type="GO" id="GO:0009055">
    <property type="term" value="F:electron transfer activity"/>
    <property type="evidence" value="ECO:0007669"/>
    <property type="project" value="InterPro"/>
</dbReference>